<dbReference type="Proteomes" id="UP001187531">
    <property type="component" value="Unassembled WGS sequence"/>
</dbReference>
<protein>
    <submittedName>
        <fullName evidence="1">Uncharacterized protein</fullName>
    </submittedName>
</protein>
<accession>A0AA88HWC3</accession>
<gene>
    <name evidence="1" type="ORF">QYM36_010027</name>
</gene>
<name>A0AA88HWC3_ARTSF</name>
<proteinExistence type="predicted"/>
<organism evidence="1 2">
    <name type="scientific">Artemia franciscana</name>
    <name type="common">Brine shrimp</name>
    <name type="synonym">Artemia sanfranciscana</name>
    <dbReference type="NCBI Taxonomy" id="6661"/>
    <lineage>
        <taxon>Eukaryota</taxon>
        <taxon>Metazoa</taxon>
        <taxon>Ecdysozoa</taxon>
        <taxon>Arthropoda</taxon>
        <taxon>Crustacea</taxon>
        <taxon>Branchiopoda</taxon>
        <taxon>Anostraca</taxon>
        <taxon>Artemiidae</taxon>
        <taxon>Artemia</taxon>
    </lineage>
</organism>
<comment type="caution">
    <text evidence="1">The sequence shown here is derived from an EMBL/GenBank/DDBJ whole genome shotgun (WGS) entry which is preliminary data.</text>
</comment>
<evidence type="ECO:0000313" key="1">
    <source>
        <dbReference type="EMBL" id="KAK2715239.1"/>
    </source>
</evidence>
<reference evidence="1" key="1">
    <citation type="submission" date="2023-07" db="EMBL/GenBank/DDBJ databases">
        <title>Chromosome-level genome assembly of Artemia franciscana.</title>
        <authorList>
            <person name="Jo E."/>
        </authorList>
    </citation>
    <scope>NUCLEOTIDE SEQUENCE</scope>
    <source>
        <tissue evidence="1">Whole body</tissue>
    </source>
</reference>
<dbReference type="EMBL" id="JAVRJZ010000012">
    <property type="protein sequence ID" value="KAK2715239.1"/>
    <property type="molecule type" value="Genomic_DNA"/>
</dbReference>
<dbReference type="AlphaFoldDB" id="A0AA88HWC3"/>
<keyword evidence="2" id="KW-1185">Reference proteome</keyword>
<evidence type="ECO:0000313" key="2">
    <source>
        <dbReference type="Proteomes" id="UP001187531"/>
    </source>
</evidence>
<sequence>MCHGLTKRLQWFADHRIVLKLSKTHFTLVSRLYHGFPSLYQIFVNFNRELITITREESCKYLGLIFEENVSWKLHLDRIRTQLGRNVVSGI</sequence>